<evidence type="ECO:0000313" key="1">
    <source>
        <dbReference type="EMBL" id="GBO99767.1"/>
    </source>
</evidence>
<gene>
    <name evidence="1" type="ORF">EVAR_11847_1</name>
</gene>
<organism evidence="1 2">
    <name type="scientific">Eumeta variegata</name>
    <name type="common">Bagworm moth</name>
    <name type="synonym">Eumeta japonica</name>
    <dbReference type="NCBI Taxonomy" id="151549"/>
    <lineage>
        <taxon>Eukaryota</taxon>
        <taxon>Metazoa</taxon>
        <taxon>Ecdysozoa</taxon>
        <taxon>Arthropoda</taxon>
        <taxon>Hexapoda</taxon>
        <taxon>Insecta</taxon>
        <taxon>Pterygota</taxon>
        <taxon>Neoptera</taxon>
        <taxon>Endopterygota</taxon>
        <taxon>Lepidoptera</taxon>
        <taxon>Glossata</taxon>
        <taxon>Ditrysia</taxon>
        <taxon>Tineoidea</taxon>
        <taxon>Psychidae</taxon>
        <taxon>Oiketicinae</taxon>
        <taxon>Eumeta</taxon>
    </lineage>
</organism>
<comment type="caution">
    <text evidence="1">The sequence shown here is derived from an EMBL/GenBank/DDBJ whole genome shotgun (WGS) entry which is preliminary data.</text>
</comment>
<name>A0A4C1SF23_EUMVA</name>
<proteinExistence type="predicted"/>
<evidence type="ECO:0000313" key="2">
    <source>
        <dbReference type="Proteomes" id="UP000299102"/>
    </source>
</evidence>
<keyword evidence="2" id="KW-1185">Reference proteome</keyword>
<dbReference type="EMBL" id="BGZK01003305">
    <property type="protein sequence ID" value="GBO99767.1"/>
    <property type="molecule type" value="Genomic_DNA"/>
</dbReference>
<sequence length="114" mass="12832">MTSQVSRLTRFKYLCMEGIKNQSLLKTHQVAGSVLVRVQEAATEKTQINARPGSQVAAQRDELFSASSRLIAAKRIGSMARRAARYLHYSCSERRRDVRVGNKDWEEGGEDDMA</sequence>
<reference evidence="1 2" key="1">
    <citation type="journal article" date="2019" name="Commun. Biol.">
        <title>The bagworm genome reveals a unique fibroin gene that provides high tensile strength.</title>
        <authorList>
            <person name="Kono N."/>
            <person name="Nakamura H."/>
            <person name="Ohtoshi R."/>
            <person name="Tomita M."/>
            <person name="Numata K."/>
            <person name="Arakawa K."/>
        </authorList>
    </citation>
    <scope>NUCLEOTIDE SEQUENCE [LARGE SCALE GENOMIC DNA]</scope>
</reference>
<accession>A0A4C1SF23</accession>
<dbReference type="Proteomes" id="UP000299102">
    <property type="component" value="Unassembled WGS sequence"/>
</dbReference>
<dbReference type="AlphaFoldDB" id="A0A4C1SF23"/>
<protein>
    <submittedName>
        <fullName evidence="1">Uncharacterized protein</fullName>
    </submittedName>
</protein>